<dbReference type="Pfam" id="PF13903">
    <property type="entry name" value="Claudin_2"/>
    <property type="match status" value="1"/>
</dbReference>
<dbReference type="Gene3D" id="1.20.140.150">
    <property type="match status" value="1"/>
</dbReference>
<evidence type="ECO:0000256" key="1">
    <source>
        <dbReference type="ARBA" id="ARBA00004141"/>
    </source>
</evidence>
<dbReference type="AlphaFoldDB" id="A0A6H5HJ41"/>
<dbReference type="Proteomes" id="UP000479000">
    <property type="component" value="Unassembled WGS sequence"/>
</dbReference>
<keyword evidence="2 5" id="KW-0812">Transmembrane</keyword>
<keyword evidence="3 5" id="KW-1133">Transmembrane helix</keyword>
<dbReference type="PANTHER" id="PTHR21284:SF12">
    <property type="entry name" value="EG:80H7.2 PROTEIN"/>
    <property type="match status" value="1"/>
</dbReference>
<evidence type="ECO:0000256" key="4">
    <source>
        <dbReference type="ARBA" id="ARBA00023136"/>
    </source>
</evidence>
<organism evidence="6 7">
    <name type="scientific">Nesidiocoris tenuis</name>
    <dbReference type="NCBI Taxonomy" id="355587"/>
    <lineage>
        <taxon>Eukaryota</taxon>
        <taxon>Metazoa</taxon>
        <taxon>Ecdysozoa</taxon>
        <taxon>Arthropoda</taxon>
        <taxon>Hexapoda</taxon>
        <taxon>Insecta</taxon>
        <taxon>Pterygota</taxon>
        <taxon>Neoptera</taxon>
        <taxon>Paraneoptera</taxon>
        <taxon>Hemiptera</taxon>
        <taxon>Heteroptera</taxon>
        <taxon>Panheteroptera</taxon>
        <taxon>Cimicomorpha</taxon>
        <taxon>Miridae</taxon>
        <taxon>Dicyphina</taxon>
        <taxon>Nesidiocoris</taxon>
    </lineage>
</organism>
<dbReference type="PANTHER" id="PTHR21284">
    <property type="entry name" value="EG:80H7.2 PROTEIN"/>
    <property type="match status" value="1"/>
</dbReference>
<evidence type="ECO:0000256" key="5">
    <source>
        <dbReference type="SAM" id="Phobius"/>
    </source>
</evidence>
<proteinExistence type="predicted"/>
<dbReference type="InterPro" id="IPR004031">
    <property type="entry name" value="PMP22/EMP/MP20/Claudin"/>
</dbReference>
<gene>
    <name evidence="6" type="ORF">NTEN_LOCUS22014</name>
</gene>
<protein>
    <recommendedName>
        <fullName evidence="8">MARVEL domain-containing protein</fullName>
    </recommendedName>
</protein>
<reference evidence="6 7" key="1">
    <citation type="submission" date="2020-02" db="EMBL/GenBank/DDBJ databases">
        <authorList>
            <person name="Ferguson B K."/>
        </authorList>
    </citation>
    <scope>NUCLEOTIDE SEQUENCE [LARGE SCALE GENOMIC DNA]</scope>
</reference>
<evidence type="ECO:0000256" key="2">
    <source>
        <dbReference type="ARBA" id="ARBA00022692"/>
    </source>
</evidence>
<dbReference type="GO" id="GO:0019991">
    <property type="term" value="P:septate junction assembly"/>
    <property type="evidence" value="ECO:0007669"/>
    <property type="project" value="TreeGrafter"/>
</dbReference>
<dbReference type="EMBL" id="CADCXU010032269">
    <property type="protein sequence ID" value="CAB0018105.1"/>
    <property type="molecule type" value="Genomic_DNA"/>
</dbReference>
<keyword evidence="4 5" id="KW-0472">Membrane</keyword>
<accession>A0A6H5HJ41</accession>
<dbReference type="GO" id="GO:0016020">
    <property type="term" value="C:membrane"/>
    <property type="evidence" value="ECO:0007669"/>
    <property type="project" value="UniProtKB-SubCell"/>
</dbReference>
<feature type="transmembrane region" description="Helical" evidence="5">
    <location>
        <begin position="155"/>
        <end position="175"/>
    </location>
</feature>
<name>A0A6H5HJ41_9HEMI</name>
<dbReference type="OrthoDB" id="6140671at2759"/>
<feature type="transmembrane region" description="Helical" evidence="5">
    <location>
        <begin position="111"/>
        <end position="135"/>
    </location>
</feature>
<sequence length="188" mass="22000">MKSETEVFVFSSPYWVESYAGTFSNFKHMGLWEYCFDQFRFPHHQFDKMFTGCHYVYSFEFHIIREWLLPAWLLSIQTLVTLALMFSFGAQLLAALTVVRYPLKQVLKYEWLLSAIIFSSVAAAALFLFLAVIVFWTQSSRRDWLMYPNFNHLSWSYYFAGASGVLHAIAAFILYKVNDSLLVLDCVQ</sequence>
<evidence type="ECO:0000313" key="7">
    <source>
        <dbReference type="Proteomes" id="UP000479000"/>
    </source>
</evidence>
<evidence type="ECO:0008006" key="8">
    <source>
        <dbReference type="Google" id="ProtNLM"/>
    </source>
</evidence>
<dbReference type="GO" id="GO:0035151">
    <property type="term" value="P:regulation of tube size, open tracheal system"/>
    <property type="evidence" value="ECO:0007669"/>
    <property type="project" value="TreeGrafter"/>
</dbReference>
<comment type="subcellular location">
    <subcellularLocation>
        <location evidence="1">Membrane</location>
        <topology evidence="1">Multi-pass membrane protein</topology>
    </subcellularLocation>
</comment>
<dbReference type="GO" id="GO:0005918">
    <property type="term" value="C:septate junction"/>
    <property type="evidence" value="ECO:0007669"/>
    <property type="project" value="TreeGrafter"/>
</dbReference>
<feature type="transmembrane region" description="Helical" evidence="5">
    <location>
        <begin position="76"/>
        <end position="99"/>
    </location>
</feature>
<evidence type="ECO:0000256" key="3">
    <source>
        <dbReference type="ARBA" id="ARBA00022989"/>
    </source>
</evidence>
<evidence type="ECO:0000313" key="6">
    <source>
        <dbReference type="EMBL" id="CAB0018105.1"/>
    </source>
</evidence>
<keyword evidence="7" id="KW-1185">Reference proteome</keyword>